<dbReference type="InterPro" id="IPR012382">
    <property type="entry name" value="CobI/CbiL"/>
</dbReference>
<feature type="domain" description="Tetrapyrrole methylase" evidence="9">
    <location>
        <begin position="429"/>
        <end position="637"/>
    </location>
</feature>
<keyword evidence="3" id="KW-0169">Cobalamin biosynthesis</keyword>
<dbReference type="PANTHER" id="PTHR47036:SF1">
    <property type="entry name" value="COBALT-FACTOR III C(17)-METHYLTRANSFERASE-RELATED"/>
    <property type="match status" value="1"/>
</dbReference>
<dbReference type="CDD" id="cd11646">
    <property type="entry name" value="Precorrin_3B_C17_MT"/>
    <property type="match status" value="1"/>
</dbReference>
<feature type="compositionally biased region" description="Low complexity" evidence="8">
    <location>
        <begin position="272"/>
        <end position="287"/>
    </location>
</feature>
<dbReference type="InterPro" id="IPR051810">
    <property type="entry name" value="Precorrin_MeTrfase"/>
</dbReference>
<feature type="compositionally biased region" description="Polar residues" evidence="8">
    <location>
        <begin position="356"/>
        <end position="367"/>
    </location>
</feature>
<name>A0ABP9KAE2_9NOCA</name>
<dbReference type="Pfam" id="PF00590">
    <property type="entry name" value="TP_methylase"/>
    <property type="match status" value="2"/>
</dbReference>
<feature type="compositionally biased region" description="Polar residues" evidence="8">
    <location>
        <begin position="252"/>
        <end position="271"/>
    </location>
</feature>
<keyword evidence="6" id="KW-0949">S-adenosyl-L-methionine</keyword>
<keyword evidence="5 7" id="KW-0808">Transferase</keyword>
<dbReference type="NCBIfam" id="TIGR01466">
    <property type="entry name" value="cobJ_cbiH"/>
    <property type="match status" value="1"/>
</dbReference>
<evidence type="ECO:0000256" key="5">
    <source>
        <dbReference type="ARBA" id="ARBA00022679"/>
    </source>
</evidence>
<evidence type="ECO:0000256" key="2">
    <source>
        <dbReference type="ARBA" id="ARBA00005879"/>
    </source>
</evidence>
<keyword evidence="4 7" id="KW-0489">Methyltransferase</keyword>
<dbReference type="InterPro" id="IPR006364">
    <property type="entry name" value="CobI/CbiL/CobIJ_dom"/>
</dbReference>
<dbReference type="PANTHER" id="PTHR47036">
    <property type="entry name" value="COBALT-FACTOR III C(17)-METHYLTRANSFERASE-RELATED"/>
    <property type="match status" value="1"/>
</dbReference>
<feature type="compositionally biased region" description="Low complexity" evidence="8">
    <location>
        <begin position="305"/>
        <end position="322"/>
    </location>
</feature>
<protein>
    <recommendedName>
        <fullName evidence="9">Tetrapyrrole methylase domain-containing protein</fullName>
    </recommendedName>
</protein>
<evidence type="ECO:0000313" key="11">
    <source>
        <dbReference type="Proteomes" id="UP001500603"/>
    </source>
</evidence>
<comment type="similarity">
    <text evidence="2 7">Belongs to the precorrin methyltransferase family.</text>
</comment>
<dbReference type="Gene3D" id="3.40.1010.10">
    <property type="entry name" value="Cobalt-precorrin-4 Transmethylase, Domain 1"/>
    <property type="match status" value="2"/>
</dbReference>
<dbReference type="InterPro" id="IPR006363">
    <property type="entry name" value="Cbl_synth_CobJ/CibH_dom"/>
</dbReference>
<evidence type="ECO:0000256" key="8">
    <source>
        <dbReference type="SAM" id="MobiDB-lite"/>
    </source>
</evidence>
<dbReference type="NCBIfam" id="NF004647">
    <property type="entry name" value="PRK05990.1"/>
    <property type="match status" value="1"/>
</dbReference>
<organism evidence="10 11">
    <name type="scientific">Nocardia callitridis</name>
    <dbReference type="NCBI Taxonomy" id="648753"/>
    <lineage>
        <taxon>Bacteria</taxon>
        <taxon>Bacillati</taxon>
        <taxon>Actinomycetota</taxon>
        <taxon>Actinomycetes</taxon>
        <taxon>Mycobacteriales</taxon>
        <taxon>Nocardiaceae</taxon>
        <taxon>Nocardia</taxon>
    </lineage>
</organism>
<sequence length="682" mass="71349">MNEATVTPGKLWGVGLGPGDPELVTVKAARVIDAADVIAFHSARHGRSISRGIAQPYMREGQLEEHLVYPVTTETTDHPGGYQGAIDEFYEQAARRLAEHLAAGRSVALLAAGDPLFYSSYMHMHRRLADRFDAEIVPGITSVSAASAALATPLVEGEQVLTVLPATLPTDELTRRLRDADAAAIMKLGRTYPGVRQALSDSGKLDRAYYVERASSTRQRVLRADAVADADVPYFAITLVPGPEPTAPIRTDSPNSAAEQPFSAKSSITGNDRSATTAASDTRAPARLATQSVPPISGSSSTIASTQPPSSGSTPTDIAQPSATPPTDFPPTTTPPQPHSADSAATDSVRHHASPTVPSAQSPSNVTAAQSFSSVSESARSVPHGASNPLVDGVASPTPSASTPPNLRTTAAEQILAEQPRTSGAPTGRVVVVGLGPGDPEWTTAEVRAALAEATDLVGYTTYLNRVPERVGQRRHASDNRVESERAAMALDLAGRGARVAVVSSGDPGVFAMAAAVLEESSDPRWQHVSVQVLPGLTAANAVASRVGAPLGHDYATISLSDRLKPWEVVAQRLSAVAAADMAIAVYNPASSQRTWQVGAMRDLLLEHRKPDTPVVVGRDVGGPTESVRVVALGELDPAEVDMRTLLIIGASTTAMRETEHGPLVYTSRRYGGVRDAATGGA</sequence>
<evidence type="ECO:0000259" key="9">
    <source>
        <dbReference type="Pfam" id="PF00590"/>
    </source>
</evidence>
<evidence type="ECO:0000256" key="4">
    <source>
        <dbReference type="ARBA" id="ARBA00022603"/>
    </source>
</evidence>
<dbReference type="InterPro" id="IPR014776">
    <property type="entry name" value="4pyrrole_Mease_sub2"/>
</dbReference>
<proteinExistence type="inferred from homology"/>
<evidence type="ECO:0000256" key="1">
    <source>
        <dbReference type="ARBA" id="ARBA00004953"/>
    </source>
</evidence>
<evidence type="ECO:0000256" key="3">
    <source>
        <dbReference type="ARBA" id="ARBA00022573"/>
    </source>
</evidence>
<dbReference type="NCBIfam" id="TIGR01467">
    <property type="entry name" value="cobI_cbiL"/>
    <property type="match status" value="1"/>
</dbReference>
<reference evidence="11" key="1">
    <citation type="journal article" date="2019" name="Int. J. Syst. Evol. Microbiol.">
        <title>The Global Catalogue of Microorganisms (GCM) 10K type strain sequencing project: providing services to taxonomists for standard genome sequencing and annotation.</title>
        <authorList>
            <consortium name="The Broad Institute Genomics Platform"/>
            <consortium name="The Broad Institute Genome Sequencing Center for Infectious Disease"/>
            <person name="Wu L."/>
            <person name="Ma J."/>
        </authorList>
    </citation>
    <scope>NUCLEOTIDE SEQUENCE [LARGE SCALE GENOMIC DNA]</scope>
    <source>
        <strain evidence="11">JCM 18298</strain>
    </source>
</reference>
<feature type="region of interest" description="Disordered" evidence="8">
    <location>
        <begin position="240"/>
        <end position="406"/>
    </location>
</feature>
<dbReference type="InterPro" id="IPR014777">
    <property type="entry name" value="4pyrrole_Mease_sub1"/>
</dbReference>
<accession>A0ABP9KAE2</accession>
<dbReference type="PROSITE" id="PS00840">
    <property type="entry name" value="SUMT_2"/>
    <property type="match status" value="1"/>
</dbReference>
<dbReference type="PROSITE" id="PS00839">
    <property type="entry name" value="SUMT_1"/>
    <property type="match status" value="1"/>
</dbReference>
<dbReference type="CDD" id="cd11645">
    <property type="entry name" value="Precorrin_2_C20_MT"/>
    <property type="match status" value="1"/>
</dbReference>
<dbReference type="Gene3D" id="3.30.950.10">
    <property type="entry name" value="Methyltransferase, Cobalt-precorrin-4 Transmethylase, Domain 2"/>
    <property type="match status" value="2"/>
</dbReference>
<feature type="domain" description="Tetrapyrrole methylase" evidence="9">
    <location>
        <begin position="10"/>
        <end position="224"/>
    </location>
</feature>
<gene>
    <name evidence="10" type="ORF">GCM10023318_25790</name>
</gene>
<dbReference type="SUPFAM" id="SSF53790">
    <property type="entry name" value="Tetrapyrrole methylase"/>
    <property type="match status" value="2"/>
</dbReference>
<comment type="caution">
    <text evidence="10">The sequence shown here is derived from an EMBL/GenBank/DDBJ whole genome shotgun (WGS) entry which is preliminary data.</text>
</comment>
<dbReference type="RefSeq" id="WP_345495530.1">
    <property type="nucleotide sequence ID" value="NZ_BAABJM010000002.1"/>
</dbReference>
<dbReference type="EMBL" id="BAABJM010000002">
    <property type="protein sequence ID" value="GAA5052748.1"/>
    <property type="molecule type" value="Genomic_DNA"/>
</dbReference>
<feature type="compositionally biased region" description="Low complexity" evidence="8">
    <location>
        <begin position="395"/>
        <end position="405"/>
    </location>
</feature>
<dbReference type="InterPro" id="IPR000878">
    <property type="entry name" value="4pyrrol_Mease"/>
</dbReference>
<feature type="compositionally biased region" description="Polar residues" evidence="8">
    <location>
        <begin position="289"/>
        <end position="304"/>
    </location>
</feature>
<comment type="pathway">
    <text evidence="1">Cofactor biosynthesis; adenosylcobalamin biosynthesis.</text>
</comment>
<dbReference type="Proteomes" id="UP001500603">
    <property type="component" value="Unassembled WGS sequence"/>
</dbReference>
<dbReference type="InterPro" id="IPR035996">
    <property type="entry name" value="4pyrrol_Methylase_sf"/>
</dbReference>
<evidence type="ECO:0000256" key="6">
    <source>
        <dbReference type="ARBA" id="ARBA00022691"/>
    </source>
</evidence>
<evidence type="ECO:0000256" key="7">
    <source>
        <dbReference type="RuleBase" id="RU003960"/>
    </source>
</evidence>
<keyword evidence="11" id="KW-1185">Reference proteome</keyword>
<feature type="compositionally biased region" description="Pro residues" evidence="8">
    <location>
        <begin position="323"/>
        <end position="338"/>
    </location>
</feature>
<evidence type="ECO:0000313" key="10">
    <source>
        <dbReference type="EMBL" id="GAA5052748.1"/>
    </source>
</evidence>
<dbReference type="InterPro" id="IPR003043">
    <property type="entry name" value="Uropor_MeTrfase_CS"/>
</dbReference>
<feature type="compositionally biased region" description="Low complexity" evidence="8">
    <location>
        <begin position="368"/>
        <end position="381"/>
    </location>
</feature>